<dbReference type="SUPFAM" id="SSF53795">
    <property type="entry name" value="PEP carboxykinase-like"/>
    <property type="match status" value="1"/>
</dbReference>
<name>A0A848ATY1_9BACT</name>
<reference evidence="1 2" key="1">
    <citation type="submission" date="2020-04" db="EMBL/GenBank/DDBJ databases">
        <authorList>
            <person name="Hitch T.C.A."/>
            <person name="Wylensek D."/>
            <person name="Clavel T."/>
        </authorList>
    </citation>
    <scope>NUCLEOTIDE SEQUENCE [LARGE SCALE GENOMIC DNA]</scope>
    <source>
        <strain evidence="1 2">COR2-253-APC-1A</strain>
    </source>
</reference>
<dbReference type="Gene3D" id="3.40.50.300">
    <property type="entry name" value="P-loop containing nucleotide triphosphate hydrolases"/>
    <property type="match status" value="1"/>
</dbReference>
<protein>
    <recommendedName>
        <fullName evidence="3">Hpr(Ser) kinase/phosphatase</fullName>
    </recommendedName>
</protein>
<proteinExistence type="predicted"/>
<gene>
    <name evidence="1" type="ORF">HF882_03110</name>
</gene>
<sequence length="285" mass="32287">MMNRILELPLDFSRRIAVGASGEENCGLLELLAGMLRLECRPGEARKAPVLLDAERENCVPVTHSFRWTDCRFDAGRIVQAFREPCREQAARGAAMRLMLNCGYVLELLKGQTPFALFHGALLETAAGDGMLLFGTSEVGKTTSLNRWLAEGGRGTADDEVLVFRQGEEFFCRPLPTWSRCMLEGWDARRYPVAQAVRLRRLLWLTRGERKQEIVPAAPAAWHTHLLSALVLHLYGPLRLFPAPVKRQAGEINWRFIEALDRQFAPRTLKAHLQYPLHETLEMEP</sequence>
<organism evidence="1 2">
    <name type="scientific">Victivallis vadensis</name>
    <dbReference type="NCBI Taxonomy" id="172901"/>
    <lineage>
        <taxon>Bacteria</taxon>
        <taxon>Pseudomonadati</taxon>
        <taxon>Lentisphaerota</taxon>
        <taxon>Lentisphaeria</taxon>
        <taxon>Victivallales</taxon>
        <taxon>Victivallaceae</taxon>
        <taxon>Victivallis</taxon>
    </lineage>
</organism>
<dbReference type="RefSeq" id="WP_168961564.1">
    <property type="nucleotide sequence ID" value="NZ_JABAEW010000004.1"/>
</dbReference>
<comment type="caution">
    <text evidence="1">The sequence shown here is derived from an EMBL/GenBank/DDBJ whole genome shotgun (WGS) entry which is preliminary data.</text>
</comment>
<evidence type="ECO:0008006" key="3">
    <source>
        <dbReference type="Google" id="ProtNLM"/>
    </source>
</evidence>
<accession>A0A848ATY1</accession>
<evidence type="ECO:0000313" key="2">
    <source>
        <dbReference type="Proteomes" id="UP000576225"/>
    </source>
</evidence>
<evidence type="ECO:0000313" key="1">
    <source>
        <dbReference type="EMBL" id="NMD85567.1"/>
    </source>
</evidence>
<dbReference type="Proteomes" id="UP000576225">
    <property type="component" value="Unassembled WGS sequence"/>
</dbReference>
<dbReference type="InterPro" id="IPR027417">
    <property type="entry name" value="P-loop_NTPase"/>
</dbReference>
<dbReference type="EMBL" id="JABAEW010000004">
    <property type="protein sequence ID" value="NMD85567.1"/>
    <property type="molecule type" value="Genomic_DNA"/>
</dbReference>
<dbReference type="AlphaFoldDB" id="A0A848ATY1"/>